<dbReference type="AlphaFoldDB" id="A0AAW0GRZ4"/>
<dbReference type="Proteomes" id="UP001385951">
    <property type="component" value="Unassembled WGS sequence"/>
</dbReference>
<protein>
    <submittedName>
        <fullName evidence="1">Uncharacterized protein</fullName>
    </submittedName>
</protein>
<evidence type="ECO:0000313" key="1">
    <source>
        <dbReference type="EMBL" id="KAK7695411.1"/>
    </source>
</evidence>
<comment type="caution">
    <text evidence="1">The sequence shown here is derived from an EMBL/GenBank/DDBJ whole genome shotgun (WGS) entry which is preliminary data.</text>
</comment>
<reference evidence="1 2" key="1">
    <citation type="submission" date="2022-09" db="EMBL/GenBank/DDBJ databases">
        <authorList>
            <person name="Palmer J.M."/>
        </authorList>
    </citation>
    <scope>NUCLEOTIDE SEQUENCE [LARGE SCALE GENOMIC DNA]</scope>
    <source>
        <strain evidence="1 2">DSM 7382</strain>
    </source>
</reference>
<name>A0AAW0GRZ4_9APHY</name>
<accession>A0AAW0GRZ4</accession>
<sequence length="65" mass="7357">MKRRFIVGSNDSDEALPKQSFCSPRLSTVDDVAAIQVQLQELKLIVTKQSTRIQHLEGCLSKDRQ</sequence>
<evidence type="ECO:0000313" key="2">
    <source>
        <dbReference type="Proteomes" id="UP001385951"/>
    </source>
</evidence>
<keyword evidence="2" id="KW-1185">Reference proteome</keyword>
<gene>
    <name evidence="1" type="ORF">QCA50_000047</name>
</gene>
<proteinExistence type="predicted"/>
<organism evidence="1 2">
    <name type="scientific">Cerrena zonata</name>
    <dbReference type="NCBI Taxonomy" id="2478898"/>
    <lineage>
        <taxon>Eukaryota</taxon>
        <taxon>Fungi</taxon>
        <taxon>Dikarya</taxon>
        <taxon>Basidiomycota</taxon>
        <taxon>Agaricomycotina</taxon>
        <taxon>Agaricomycetes</taxon>
        <taxon>Polyporales</taxon>
        <taxon>Cerrenaceae</taxon>
        <taxon>Cerrena</taxon>
    </lineage>
</organism>
<dbReference type="EMBL" id="JASBNA010000001">
    <property type="protein sequence ID" value="KAK7695411.1"/>
    <property type="molecule type" value="Genomic_DNA"/>
</dbReference>